<dbReference type="Pfam" id="PF02104">
    <property type="entry name" value="SURF1"/>
    <property type="match status" value="1"/>
</dbReference>
<evidence type="ECO:0000256" key="4">
    <source>
        <dbReference type="ARBA" id="ARBA00023136"/>
    </source>
</evidence>
<dbReference type="PANTHER" id="PTHR23427">
    <property type="entry name" value="SURFEIT LOCUS PROTEIN"/>
    <property type="match status" value="1"/>
</dbReference>
<name>A0A6J6EHZ2_9ZZZZ</name>
<accession>A0A6J6EHZ2</accession>
<dbReference type="InterPro" id="IPR045214">
    <property type="entry name" value="Surf1/Surf4"/>
</dbReference>
<keyword evidence="2 5" id="KW-0812">Transmembrane</keyword>
<protein>
    <submittedName>
        <fullName evidence="6">Unannotated protein</fullName>
    </submittedName>
</protein>
<evidence type="ECO:0000256" key="2">
    <source>
        <dbReference type="ARBA" id="ARBA00022692"/>
    </source>
</evidence>
<dbReference type="PROSITE" id="PS51257">
    <property type="entry name" value="PROKAR_LIPOPROTEIN"/>
    <property type="match status" value="1"/>
</dbReference>
<evidence type="ECO:0000256" key="1">
    <source>
        <dbReference type="ARBA" id="ARBA00004370"/>
    </source>
</evidence>
<evidence type="ECO:0000313" key="6">
    <source>
        <dbReference type="EMBL" id="CAB4576190.1"/>
    </source>
</evidence>
<dbReference type="EMBL" id="CAEZTL010000120">
    <property type="protein sequence ID" value="CAB4576190.1"/>
    <property type="molecule type" value="Genomic_DNA"/>
</dbReference>
<reference evidence="6" key="1">
    <citation type="submission" date="2020-05" db="EMBL/GenBank/DDBJ databases">
        <authorList>
            <person name="Chiriac C."/>
            <person name="Salcher M."/>
            <person name="Ghai R."/>
            <person name="Kavagutti S V."/>
        </authorList>
    </citation>
    <scope>NUCLEOTIDE SEQUENCE</scope>
</reference>
<sequence length="243" mass="27082">MKSSKESFSLFKSTVALLLIVGCLWASQWQYHRGVDRHERNNLIEAQTTLPPVRVDVASKSPLTHEWREITAVGSFDPTQQILLRNRYFEGKYGFEVLTAFTTNGGEKFWVDRGWVQAGATALEQPKLPPLPAGQVEINGRLRLDTSLPQGNFFALPSTGTGLISEANARSSNTKTGIDSDFYLDLLGGSTPELTPEVPAQLPELSDGPHFAYALQWVLFAGLVIYGRILIRREVLPRKELRI</sequence>
<dbReference type="PROSITE" id="PS50895">
    <property type="entry name" value="SURF1"/>
    <property type="match status" value="1"/>
</dbReference>
<gene>
    <name evidence="6" type="ORF">UFOPK1683_00958</name>
</gene>
<evidence type="ECO:0000256" key="3">
    <source>
        <dbReference type="ARBA" id="ARBA00022989"/>
    </source>
</evidence>
<organism evidence="6">
    <name type="scientific">freshwater metagenome</name>
    <dbReference type="NCBI Taxonomy" id="449393"/>
    <lineage>
        <taxon>unclassified sequences</taxon>
        <taxon>metagenomes</taxon>
        <taxon>ecological metagenomes</taxon>
    </lineage>
</organism>
<proteinExistence type="predicted"/>
<dbReference type="AlphaFoldDB" id="A0A6J6EHZ2"/>
<dbReference type="PANTHER" id="PTHR23427:SF2">
    <property type="entry name" value="SURFEIT LOCUS PROTEIN 1"/>
    <property type="match status" value="1"/>
</dbReference>
<feature type="transmembrane region" description="Helical" evidence="5">
    <location>
        <begin position="211"/>
        <end position="231"/>
    </location>
</feature>
<keyword evidence="3 5" id="KW-1133">Transmembrane helix</keyword>
<keyword evidence="4 5" id="KW-0472">Membrane</keyword>
<dbReference type="InterPro" id="IPR002994">
    <property type="entry name" value="Surf1/Shy1"/>
</dbReference>
<comment type="subcellular location">
    <subcellularLocation>
        <location evidence="1">Membrane</location>
    </subcellularLocation>
</comment>
<evidence type="ECO:0000256" key="5">
    <source>
        <dbReference type="SAM" id="Phobius"/>
    </source>
</evidence>
<dbReference type="CDD" id="cd06662">
    <property type="entry name" value="SURF1"/>
    <property type="match status" value="1"/>
</dbReference>
<dbReference type="GO" id="GO:0016020">
    <property type="term" value="C:membrane"/>
    <property type="evidence" value="ECO:0007669"/>
    <property type="project" value="UniProtKB-SubCell"/>
</dbReference>